<feature type="compositionally biased region" description="Basic residues" evidence="1">
    <location>
        <begin position="227"/>
        <end position="240"/>
    </location>
</feature>
<evidence type="ECO:0000313" key="2">
    <source>
        <dbReference type="EMBL" id="MQM00385.1"/>
    </source>
</evidence>
<protein>
    <submittedName>
        <fullName evidence="2">Uncharacterized protein</fullName>
    </submittedName>
</protein>
<name>A0A843W600_COLES</name>
<dbReference type="Proteomes" id="UP000652761">
    <property type="component" value="Unassembled WGS sequence"/>
</dbReference>
<sequence>IFFFPANKKRITYYFRVATGNIENDSANTILEPPTQEEDQSQWHQWYGQQSNLYLTPFSEEPPTEYCLRRPIERALVDVTFCTRELLIINPEVSYLDVKKEILKLQEDTLNKLRIKIPEYEQPSIPSGAEYTLGENSGGPNTWAHPWTSEQWPNVYDAQSRGISQMDIQMAQWTQDSGVLDALTPVRVPTPPPHIIGGVHIHDEGTQLTPHIEEEDEGNHETQQRMIRGRRKRVITKKKR</sequence>
<dbReference type="AlphaFoldDB" id="A0A843W600"/>
<feature type="region of interest" description="Disordered" evidence="1">
    <location>
        <begin position="214"/>
        <end position="240"/>
    </location>
</feature>
<proteinExistence type="predicted"/>
<accession>A0A843W600</accession>
<comment type="caution">
    <text evidence="2">The sequence shown here is derived from an EMBL/GenBank/DDBJ whole genome shotgun (WGS) entry which is preliminary data.</text>
</comment>
<reference evidence="2" key="1">
    <citation type="submission" date="2017-07" db="EMBL/GenBank/DDBJ databases">
        <title>Taro Niue Genome Assembly and Annotation.</title>
        <authorList>
            <person name="Atibalentja N."/>
            <person name="Keating K."/>
            <person name="Fields C.J."/>
        </authorList>
    </citation>
    <scope>NUCLEOTIDE SEQUENCE</scope>
    <source>
        <strain evidence="2">Niue_2</strain>
        <tissue evidence="2">Leaf</tissue>
    </source>
</reference>
<evidence type="ECO:0000313" key="3">
    <source>
        <dbReference type="Proteomes" id="UP000652761"/>
    </source>
</evidence>
<dbReference type="EMBL" id="NMUH01002507">
    <property type="protein sequence ID" value="MQM00385.1"/>
    <property type="molecule type" value="Genomic_DNA"/>
</dbReference>
<evidence type="ECO:0000256" key="1">
    <source>
        <dbReference type="SAM" id="MobiDB-lite"/>
    </source>
</evidence>
<keyword evidence="3" id="KW-1185">Reference proteome</keyword>
<feature type="non-terminal residue" evidence="2">
    <location>
        <position position="1"/>
    </location>
</feature>
<organism evidence="2 3">
    <name type="scientific">Colocasia esculenta</name>
    <name type="common">Wild taro</name>
    <name type="synonym">Arum esculentum</name>
    <dbReference type="NCBI Taxonomy" id="4460"/>
    <lineage>
        <taxon>Eukaryota</taxon>
        <taxon>Viridiplantae</taxon>
        <taxon>Streptophyta</taxon>
        <taxon>Embryophyta</taxon>
        <taxon>Tracheophyta</taxon>
        <taxon>Spermatophyta</taxon>
        <taxon>Magnoliopsida</taxon>
        <taxon>Liliopsida</taxon>
        <taxon>Araceae</taxon>
        <taxon>Aroideae</taxon>
        <taxon>Colocasieae</taxon>
        <taxon>Colocasia</taxon>
    </lineage>
</organism>
<gene>
    <name evidence="2" type="ORF">Taro_033115</name>
</gene>